<dbReference type="InterPro" id="IPR002073">
    <property type="entry name" value="PDEase_catalytic_dom"/>
</dbReference>
<evidence type="ECO:0000259" key="3">
    <source>
        <dbReference type="PROSITE" id="PS51845"/>
    </source>
</evidence>
<dbReference type="Gene3D" id="1.10.1300.10">
    <property type="entry name" value="3'5'-cyclic nucleotide phosphodiesterase, catalytic domain"/>
    <property type="match status" value="1"/>
</dbReference>
<comment type="caution">
    <text evidence="4">The sequence shown here is derived from an EMBL/GenBank/DDBJ whole genome shotgun (WGS) entry which is preliminary data.</text>
</comment>
<dbReference type="GO" id="GO:0004114">
    <property type="term" value="F:3',5'-cyclic-nucleotide phosphodiesterase activity"/>
    <property type="evidence" value="ECO:0007669"/>
    <property type="project" value="InterPro"/>
</dbReference>
<evidence type="ECO:0000313" key="4">
    <source>
        <dbReference type="EMBL" id="GFH32796.1"/>
    </source>
</evidence>
<protein>
    <submittedName>
        <fullName evidence="4">Phosphodiesterase</fullName>
    </submittedName>
</protein>
<evidence type="ECO:0000256" key="1">
    <source>
        <dbReference type="ARBA" id="ARBA00022723"/>
    </source>
</evidence>
<sequence length="97" mass="10827">MRLGERLLVGALLEVGRSPPDHLAPLLDAADQWGWDPFALNEATGGRPLSALCFALLKRHHTSVLHACKVDEGRLARFLIRIEDGYLDNPYVSSWLH</sequence>
<dbReference type="GO" id="GO:0046872">
    <property type="term" value="F:metal ion binding"/>
    <property type="evidence" value="ECO:0007669"/>
    <property type="project" value="UniProtKB-KW"/>
</dbReference>
<evidence type="ECO:0000256" key="2">
    <source>
        <dbReference type="ARBA" id="ARBA00022801"/>
    </source>
</evidence>
<dbReference type="SUPFAM" id="SSF109604">
    <property type="entry name" value="HD-domain/PDEase-like"/>
    <property type="match status" value="1"/>
</dbReference>
<dbReference type="GO" id="GO:0007165">
    <property type="term" value="P:signal transduction"/>
    <property type="evidence" value="ECO:0007669"/>
    <property type="project" value="InterPro"/>
</dbReference>
<dbReference type="PROSITE" id="PS51845">
    <property type="entry name" value="PDEASE_I_2"/>
    <property type="match status" value="1"/>
</dbReference>
<evidence type="ECO:0000313" key="5">
    <source>
        <dbReference type="Proteomes" id="UP000485058"/>
    </source>
</evidence>
<keyword evidence="2" id="KW-0378">Hydrolase</keyword>
<proteinExistence type="predicted"/>
<dbReference type="Proteomes" id="UP000485058">
    <property type="component" value="Unassembled WGS sequence"/>
</dbReference>
<dbReference type="PANTHER" id="PTHR11347">
    <property type="entry name" value="CYCLIC NUCLEOTIDE PHOSPHODIESTERASE"/>
    <property type="match status" value="1"/>
</dbReference>
<accession>A0A6A0AJ44</accession>
<reference evidence="4 5" key="1">
    <citation type="submission" date="2020-02" db="EMBL/GenBank/DDBJ databases">
        <title>Draft genome sequence of Haematococcus lacustris strain NIES-144.</title>
        <authorList>
            <person name="Morimoto D."/>
            <person name="Nakagawa S."/>
            <person name="Yoshida T."/>
            <person name="Sawayama S."/>
        </authorList>
    </citation>
    <scope>NUCLEOTIDE SEQUENCE [LARGE SCALE GENOMIC DNA]</scope>
    <source>
        <strain evidence="4 5">NIES-144</strain>
    </source>
</reference>
<keyword evidence="1" id="KW-0479">Metal-binding</keyword>
<organism evidence="4 5">
    <name type="scientific">Haematococcus lacustris</name>
    <name type="common">Green alga</name>
    <name type="synonym">Haematococcus pluvialis</name>
    <dbReference type="NCBI Taxonomy" id="44745"/>
    <lineage>
        <taxon>Eukaryota</taxon>
        <taxon>Viridiplantae</taxon>
        <taxon>Chlorophyta</taxon>
        <taxon>core chlorophytes</taxon>
        <taxon>Chlorophyceae</taxon>
        <taxon>CS clade</taxon>
        <taxon>Chlamydomonadales</taxon>
        <taxon>Haematococcaceae</taxon>
        <taxon>Haematococcus</taxon>
    </lineage>
</organism>
<dbReference type="InterPro" id="IPR036971">
    <property type="entry name" value="PDEase_catalytic_dom_sf"/>
</dbReference>
<gene>
    <name evidence="4" type="ORF">HaLaN_32077</name>
</gene>
<name>A0A6A0AJ44_HAELA</name>
<dbReference type="EMBL" id="BLLF01007147">
    <property type="protein sequence ID" value="GFH32796.1"/>
    <property type="molecule type" value="Genomic_DNA"/>
</dbReference>
<keyword evidence="5" id="KW-1185">Reference proteome</keyword>
<dbReference type="AlphaFoldDB" id="A0A6A0AJ44"/>
<feature type="domain" description="PDEase" evidence="3">
    <location>
        <begin position="15"/>
        <end position="97"/>
    </location>
</feature>